<evidence type="ECO:0000256" key="1">
    <source>
        <dbReference type="SAM" id="MobiDB-lite"/>
    </source>
</evidence>
<comment type="caution">
    <text evidence="2">The sequence shown here is derived from an EMBL/GenBank/DDBJ whole genome shotgun (WGS) entry which is preliminary data.</text>
</comment>
<reference evidence="2" key="1">
    <citation type="submission" date="2020-08" db="EMBL/GenBank/DDBJ databases">
        <title>Genome sequencing and assembly of the red palm weevil Rhynchophorus ferrugineus.</title>
        <authorList>
            <person name="Dias G.B."/>
            <person name="Bergman C.M."/>
            <person name="Manee M."/>
        </authorList>
    </citation>
    <scope>NUCLEOTIDE SEQUENCE</scope>
    <source>
        <strain evidence="2">AA-2017</strain>
        <tissue evidence="2">Whole larva</tissue>
    </source>
</reference>
<dbReference type="Proteomes" id="UP000625711">
    <property type="component" value="Unassembled WGS sequence"/>
</dbReference>
<feature type="region of interest" description="Disordered" evidence="1">
    <location>
        <begin position="16"/>
        <end position="53"/>
    </location>
</feature>
<accession>A0A834MHV8</accession>
<dbReference type="AlphaFoldDB" id="A0A834MHV8"/>
<protein>
    <submittedName>
        <fullName evidence="2">Uncharacterized protein</fullName>
    </submittedName>
</protein>
<name>A0A834MHV8_RHYFE</name>
<evidence type="ECO:0000313" key="3">
    <source>
        <dbReference type="Proteomes" id="UP000625711"/>
    </source>
</evidence>
<dbReference type="EMBL" id="JAACXV010000155">
    <property type="protein sequence ID" value="KAF7282856.1"/>
    <property type="molecule type" value="Genomic_DNA"/>
</dbReference>
<gene>
    <name evidence="2" type="ORF">GWI33_001886</name>
</gene>
<proteinExistence type="predicted"/>
<sequence length="72" mass="7923">MRLVSEQCDRFRSGVIGPSSSRTVGVRAPSGRSRRRAGGNARNSNVTNGKRPKFHSLYSTVPKLASIEFVKF</sequence>
<organism evidence="2 3">
    <name type="scientific">Rhynchophorus ferrugineus</name>
    <name type="common">Red palm weevil</name>
    <name type="synonym">Curculio ferrugineus</name>
    <dbReference type="NCBI Taxonomy" id="354439"/>
    <lineage>
        <taxon>Eukaryota</taxon>
        <taxon>Metazoa</taxon>
        <taxon>Ecdysozoa</taxon>
        <taxon>Arthropoda</taxon>
        <taxon>Hexapoda</taxon>
        <taxon>Insecta</taxon>
        <taxon>Pterygota</taxon>
        <taxon>Neoptera</taxon>
        <taxon>Endopterygota</taxon>
        <taxon>Coleoptera</taxon>
        <taxon>Polyphaga</taxon>
        <taxon>Cucujiformia</taxon>
        <taxon>Curculionidae</taxon>
        <taxon>Dryophthorinae</taxon>
        <taxon>Rhynchophorus</taxon>
    </lineage>
</organism>
<evidence type="ECO:0000313" key="2">
    <source>
        <dbReference type="EMBL" id="KAF7282856.1"/>
    </source>
</evidence>
<keyword evidence="3" id="KW-1185">Reference proteome</keyword>